<evidence type="ECO:0000313" key="2">
    <source>
        <dbReference type="Proteomes" id="UP001597212"/>
    </source>
</evidence>
<proteinExistence type="predicted"/>
<protein>
    <submittedName>
        <fullName evidence="1">Uncharacterized protein</fullName>
    </submittedName>
</protein>
<comment type="caution">
    <text evidence="1">The sequence shown here is derived from an EMBL/GenBank/DDBJ whole genome shotgun (WGS) entry which is preliminary data.</text>
</comment>
<dbReference type="EMBL" id="JBHTOK010000009">
    <property type="protein sequence ID" value="MFD1440166.1"/>
    <property type="molecule type" value="Genomic_DNA"/>
</dbReference>
<gene>
    <name evidence="1" type="ORF">ACFQ5K_01995</name>
</gene>
<dbReference type="RefSeq" id="WP_164506125.1">
    <property type="nucleotide sequence ID" value="NZ_JBHTOK010000009.1"/>
</dbReference>
<name>A0ABW4CU81_9LACO</name>
<evidence type="ECO:0000313" key="1">
    <source>
        <dbReference type="EMBL" id="MFD1440166.1"/>
    </source>
</evidence>
<keyword evidence="2" id="KW-1185">Reference proteome</keyword>
<dbReference type="Proteomes" id="UP001597212">
    <property type="component" value="Unassembled WGS sequence"/>
</dbReference>
<accession>A0ABW4CU81</accession>
<reference evidence="2" key="1">
    <citation type="journal article" date="2019" name="Int. J. Syst. Evol. Microbiol.">
        <title>The Global Catalogue of Microorganisms (GCM) 10K type strain sequencing project: providing services to taxonomists for standard genome sequencing and annotation.</title>
        <authorList>
            <consortium name="The Broad Institute Genomics Platform"/>
            <consortium name="The Broad Institute Genome Sequencing Center for Infectious Disease"/>
            <person name="Wu L."/>
            <person name="Ma J."/>
        </authorList>
    </citation>
    <scope>NUCLEOTIDE SEQUENCE [LARGE SCALE GENOMIC DNA]</scope>
    <source>
        <strain evidence="2">CCM 8912</strain>
    </source>
</reference>
<sequence length="56" mass="6471">MEKIITVIYYQQATTFRLIKAFSSPSRAADYLHMIQQAPFPGEEPSGYQQQILHLN</sequence>
<organism evidence="1 2">
    <name type="scientific">Lacticaseibacillus hegangensis</name>
    <dbReference type="NCBI Taxonomy" id="2486010"/>
    <lineage>
        <taxon>Bacteria</taxon>
        <taxon>Bacillati</taxon>
        <taxon>Bacillota</taxon>
        <taxon>Bacilli</taxon>
        <taxon>Lactobacillales</taxon>
        <taxon>Lactobacillaceae</taxon>
        <taxon>Lacticaseibacillus</taxon>
    </lineage>
</organism>